<comment type="caution">
    <text evidence="2">The sequence shown here is derived from an EMBL/GenBank/DDBJ whole genome shotgun (WGS) entry which is preliminary data.</text>
</comment>
<feature type="compositionally biased region" description="Basic and acidic residues" evidence="1">
    <location>
        <begin position="89"/>
        <end position="99"/>
    </location>
</feature>
<feature type="region of interest" description="Disordered" evidence="1">
    <location>
        <begin position="79"/>
        <end position="111"/>
    </location>
</feature>
<dbReference type="AlphaFoldDB" id="A0A646KMQ0"/>
<keyword evidence="3" id="KW-1185">Reference proteome</keyword>
<evidence type="ECO:0000313" key="3">
    <source>
        <dbReference type="Proteomes" id="UP000419138"/>
    </source>
</evidence>
<proteinExistence type="predicted"/>
<dbReference type="Proteomes" id="UP000419138">
    <property type="component" value="Unassembled WGS sequence"/>
</dbReference>
<gene>
    <name evidence="2" type="ORF">FF041_26455</name>
</gene>
<reference evidence="2 3" key="1">
    <citation type="submission" date="2019-05" db="EMBL/GenBank/DDBJ databases">
        <title>Comparative genomics and metabolomics analyses of clavulanic acid producing Streptomyces species provides insight into specialized metabolism and evolution of beta-lactam biosynthetic gene clusters.</title>
        <authorList>
            <person name="Moore M.A."/>
            <person name="Cruz-Morales P."/>
            <person name="Barona Gomez F."/>
            <person name="Kapil T."/>
        </authorList>
    </citation>
    <scope>NUCLEOTIDE SEQUENCE [LARGE SCALE GENOMIC DNA]</scope>
    <source>
        <strain evidence="2 3">NRRL 5741</strain>
    </source>
</reference>
<accession>A0A646KMQ0</accession>
<evidence type="ECO:0000313" key="2">
    <source>
        <dbReference type="EMBL" id="MQT03582.1"/>
    </source>
</evidence>
<name>A0A646KMQ0_STRJU</name>
<feature type="compositionally biased region" description="Basic and acidic residues" evidence="1">
    <location>
        <begin position="1"/>
        <end position="13"/>
    </location>
</feature>
<protein>
    <submittedName>
        <fullName evidence="2">Uncharacterized protein</fullName>
    </submittedName>
</protein>
<dbReference type="EMBL" id="VCLA01000171">
    <property type="protein sequence ID" value="MQT03582.1"/>
    <property type="molecule type" value="Genomic_DNA"/>
</dbReference>
<sequence>MWSVEDRARDGVRRQVTGMTTAQVAEAAVRERETQEESQAPAREPEWAGADPEELAELWAARHHEWRRVQALMETSGWKTYEPEQDAEGSARARERETQRTAFIASQTAHQERLREAKDELRAEAWLSAPAGRRIRALAARARLTPDQIVAQLAEHAVVGEDSTVSVPAFTPR</sequence>
<evidence type="ECO:0000256" key="1">
    <source>
        <dbReference type="SAM" id="MobiDB-lite"/>
    </source>
</evidence>
<feature type="region of interest" description="Disordered" evidence="1">
    <location>
        <begin position="1"/>
        <end position="52"/>
    </location>
</feature>
<organism evidence="2 3">
    <name type="scientific">Streptomyces jumonjinensis</name>
    <dbReference type="NCBI Taxonomy" id="1945"/>
    <lineage>
        <taxon>Bacteria</taxon>
        <taxon>Bacillati</taxon>
        <taxon>Actinomycetota</taxon>
        <taxon>Actinomycetes</taxon>
        <taxon>Kitasatosporales</taxon>
        <taxon>Streptomycetaceae</taxon>
        <taxon>Streptomyces</taxon>
    </lineage>
</organism>